<sequence>MALDRNVFRQQFDVFRERIARRSKHPFVSFHDGLPLEWEGYKEPLHQKAIARLNATAWQLSTVGRGDILKRLISAIEIAPEGDDDSNNLVRWRNENGHRNRSHYVLLDAQAEPELRRQIEGWAFSFYRDDEEPGAAFEQIRSIVGSRYDLLAYLFFLKNSQLYMPIASTTFDKAFEALEMDVKTAWRCSWTNYQDYLGALNEIRLALSEMPGLAEVRLIDAHSFCWLLVRPEMERPDILLVASAKGKASNAKIYSAMEKSIYEMVEMTMETVRNSNGQLVTSTKKVKELWMSKTSLDTYVRALLEKQEGKCTLTGIKLQFRGAHEDEQLLPSLDRINSDKQYEDGNLQVVCRFVNRWKSNTRDEEFRRLLSLVRGDG</sequence>
<protein>
    <recommendedName>
        <fullName evidence="2">DUF1524 domain-containing protein</fullName>
    </recommendedName>
</protein>
<name>A0AB39XET9_9BRAD</name>
<evidence type="ECO:0000313" key="1">
    <source>
        <dbReference type="EMBL" id="XDV55302.1"/>
    </source>
</evidence>
<dbReference type="AlphaFoldDB" id="A0AB39XET9"/>
<reference evidence="1" key="1">
    <citation type="submission" date="2024-08" db="EMBL/GenBank/DDBJ databases">
        <authorList>
            <person name="Chaddad Z."/>
            <person name="Lamrabet M."/>
            <person name="Bouhnik O."/>
            <person name="Alami S."/>
            <person name="Wipf D."/>
            <person name="Courty P.E."/>
            <person name="Missbah El Idrissi M."/>
        </authorList>
    </citation>
    <scope>NUCLEOTIDE SEQUENCE</scope>
    <source>
        <strain evidence="1">LLZ17</strain>
    </source>
</reference>
<accession>A0AB39XET9</accession>
<proteinExistence type="predicted"/>
<organism evidence="1">
    <name type="scientific">Bradyrhizobium sp. LLZ17</name>
    <dbReference type="NCBI Taxonomy" id="3239388"/>
    <lineage>
        <taxon>Bacteria</taxon>
        <taxon>Pseudomonadati</taxon>
        <taxon>Pseudomonadota</taxon>
        <taxon>Alphaproteobacteria</taxon>
        <taxon>Hyphomicrobiales</taxon>
        <taxon>Nitrobacteraceae</taxon>
        <taxon>Bradyrhizobium</taxon>
    </lineage>
</organism>
<dbReference type="Gene3D" id="3.30.40.220">
    <property type="match status" value="1"/>
</dbReference>
<gene>
    <name evidence="1" type="ORF">AB8Z38_21085</name>
</gene>
<evidence type="ECO:0008006" key="2">
    <source>
        <dbReference type="Google" id="ProtNLM"/>
    </source>
</evidence>
<dbReference type="EMBL" id="CP165734">
    <property type="protein sequence ID" value="XDV55302.1"/>
    <property type="molecule type" value="Genomic_DNA"/>
</dbReference>
<dbReference type="RefSeq" id="WP_369719754.1">
    <property type="nucleotide sequence ID" value="NZ_CP165734.1"/>
</dbReference>